<accession>A0A380WP28</accession>
<evidence type="ECO:0000313" key="6">
    <source>
        <dbReference type="EMBL" id="SUU90066.1"/>
    </source>
</evidence>
<sequence>MQKDVPTLFDWAGGAAALNRLTEVFYDKVLADPLLEPVFRNMSADHPAHVAAFIGEVFGGPKDYSEAHGGHPAMISHHLNRHLSEAQRRQWIALLLDAADEVGLPDDPEFRSALVAYLEWGTRLAKLNSQDGAAPALHEPMPRWGWGVPGGPYVPSTKS</sequence>
<dbReference type="GO" id="GO:0020037">
    <property type="term" value="F:heme binding"/>
    <property type="evidence" value="ECO:0007669"/>
    <property type="project" value="InterPro"/>
</dbReference>
<feature type="binding site" description="distal binding residue" evidence="5">
    <location>
        <position position="49"/>
    </location>
    <ligand>
        <name>heme</name>
        <dbReference type="ChEBI" id="CHEBI:30413"/>
    </ligand>
    <ligandPart>
        <name>Fe</name>
        <dbReference type="ChEBI" id="CHEBI:18248"/>
    </ligandPart>
</feature>
<dbReference type="RefSeq" id="WP_115732116.1">
    <property type="nucleotide sequence ID" value="NZ_BAAAVY010000007.1"/>
</dbReference>
<evidence type="ECO:0000256" key="2">
    <source>
        <dbReference type="ARBA" id="ARBA00022617"/>
    </source>
</evidence>
<dbReference type="Proteomes" id="UP000254701">
    <property type="component" value="Unassembled WGS sequence"/>
</dbReference>
<evidence type="ECO:0000256" key="3">
    <source>
        <dbReference type="ARBA" id="ARBA00022723"/>
    </source>
</evidence>
<reference evidence="6 7" key="1">
    <citation type="submission" date="2018-06" db="EMBL/GenBank/DDBJ databases">
        <authorList>
            <consortium name="Pathogen Informatics"/>
            <person name="Doyle S."/>
        </authorList>
    </citation>
    <scope>NUCLEOTIDE SEQUENCE [LARGE SCALE GENOMIC DNA]</scope>
    <source>
        <strain evidence="6 7">NCTC10684</strain>
    </source>
</reference>
<dbReference type="CDD" id="cd14775">
    <property type="entry name" value="TrHb2_O-like"/>
    <property type="match status" value="1"/>
</dbReference>
<dbReference type="OrthoDB" id="25954at2"/>
<keyword evidence="3 5" id="KW-0479">Metal-binding</keyword>
<dbReference type="SUPFAM" id="SSF46458">
    <property type="entry name" value="Globin-like"/>
    <property type="match status" value="1"/>
</dbReference>
<dbReference type="GO" id="GO:0046872">
    <property type="term" value="F:metal ion binding"/>
    <property type="evidence" value="ECO:0007669"/>
    <property type="project" value="UniProtKB-KW"/>
</dbReference>
<dbReference type="InterPro" id="IPR012292">
    <property type="entry name" value="Globin/Proto"/>
</dbReference>
<keyword evidence="2 5" id="KW-0349">Heme</keyword>
<dbReference type="EMBL" id="UFSM01000001">
    <property type="protein sequence ID" value="SUU90066.1"/>
    <property type="molecule type" value="Genomic_DNA"/>
</dbReference>
<dbReference type="InterPro" id="IPR001486">
    <property type="entry name" value="Hemoglobin_trunc"/>
</dbReference>
<organism evidence="6 7">
    <name type="scientific">Aminobacter aminovorans</name>
    <name type="common">Chelatobacter heintzii</name>
    <dbReference type="NCBI Taxonomy" id="83263"/>
    <lineage>
        <taxon>Bacteria</taxon>
        <taxon>Pseudomonadati</taxon>
        <taxon>Pseudomonadota</taxon>
        <taxon>Alphaproteobacteria</taxon>
        <taxon>Hyphomicrobiales</taxon>
        <taxon>Phyllobacteriaceae</taxon>
        <taxon>Aminobacter</taxon>
    </lineage>
</organism>
<dbReference type="AlphaFoldDB" id="A0A380WP28"/>
<proteinExistence type="predicted"/>
<evidence type="ECO:0000256" key="4">
    <source>
        <dbReference type="ARBA" id="ARBA00023004"/>
    </source>
</evidence>
<dbReference type="InterPro" id="IPR009050">
    <property type="entry name" value="Globin-like_sf"/>
</dbReference>
<dbReference type="Pfam" id="PF01152">
    <property type="entry name" value="Bac_globin"/>
    <property type="match status" value="1"/>
</dbReference>
<keyword evidence="1" id="KW-0813">Transport</keyword>
<evidence type="ECO:0000313" key="7">
    <source>
        <dbReference type="Proteomes" id="UP000254701"/>
    </source>
</evidence>
<protein>
    <submittedName>
        <fullName evidence="6">Truncated BHb</fullName>
    </submittedName>
</protein>
<name>A0A380WP28_AMIAI</name>
<gene>
    <name evidence="6" type="primary">yjbI_1</name>
    <name evidence="6" type="ORF">NCTC10684_03311</name>
</gene>
<keyword evidence="4 5" id="KW-0408">Iron</keyword>
<dbReference type="Gene3D" id="1.10.490.10">
    <property type="entry name" value="Globins"/>
    <property type="match status" value="1"/>
</dbReference>
<evidence type="ECO:0000256" key="5">
    <source>
        <dbReference type="PIRSR" id="PIRSR601486-1"/>
    </source>
</evidence>
<dbReference type="GO" id="GO:0019825">
    <property type="term" value="F:oxygen binding"/>
    <property type="evidence" value="ECO:0007669"/>
    <property type="project" value="InterPro"/>
</dbReference>
<evidence type="ECO:0000256" key="1">
    <source>
        <dbReference type="ARBA" id="ARBA00022448"/>
    </source>
</evidence>